<proteinExistence type="predicted"/>
<evidence type="ECO:0000313" key="3">
    <source>
        <dbReference type="Proteomes" id="UP000198284"/>
    </source>
</evidence>
<evidence type="ECO:0000256" key="1">
    <source>
        <dbReference type="SAM" id="MobiDB-lite"/>
    </source>
</evidence>
<accession>A0A239LUT9</accession>
<dbReference type="RefSeq" id="WP_089401631.1">
    <property type="nucleotide sequence ID" value="NZ_FZOT01000026.1"/>
</dbReference>
<evidence type="ECO:0000313" key="2">
    <source>
        <dbReference type="EMBL" id="SNT33732.1"/>
    </source>
</evidence>
<dbReference type="Proteomes" id="UP000198284">
    <property type="component" value="Unassembled WGS sequence"/>
</dbReference>
<keyword evidence="3" id="KW-1185">Reference proteome</keyword>
<feature type="region of interest" description="Disordered" evidence="1">
    <location>
        <begin position="23"/>
        <end position="60"/>
    </location>
</feature>
<sequence>MEYHTYPRWKYSQAGAVVVNSAEEEAALEGEWHDSPADVPSPAGDDSPSSEDEQLLQDAKAEKDALLAKAAELGIAVDKRWGLKRLHEALEQKSQPEAPQP</sequence>
<name>A0A239LUT9_9BURK</name>
<organism evidence="2 3">
    <name type="scientific">Noviherbaspirillum humi</name>
    <dbReference type="NCBI Taxonomy" id="1688639"/>
    <lineage>
        <taxon>Bacteria</taxon>
        <taxon>Pseudomonadati</taxon>
        <taxon>Pseudomonadota</taxon>
        <taxon>Betaproteobacteria</taxon>
        <taxon>Burkholderiales</taxon>
        <taxon>Oxalobacteraceae</taxon>
        <taxon>Noviherbaspirillum</taxon>
    </lineage>
</organism>
<reference evidence="2 3" key="1">
    <citation type="submission" date="2017-06" db="EMBL/GenBank/DDBJ databases">
        <authorList>
            <person name="Kim H.J."/>
            <person name="Triplett B.A."/>
        </authorList>
    </citation>
    <scope>NUCLEOTIDE SEQUENCE [LARGE SCALE GENOMIC DNA]</scope>
    <source>
        <strain evidence="2 3">U15</strain>
    </source>
</reference>
<dbReference type="AlphaFoldDB" id="A0A239LUT9"/>
<dbReference type="EMBL" id="FZOT01000026">
    <property type="protein sequence ID" value="SNT33732.1"/>
    <property type="molecule type" value="Genomic_DNA"/>
</dbReference>
<protein>
    <submittedName>
        <fullName evidence="2">Uncharacterized protein</fullName>
    </submittedName>
</protein>
<gene>
    <name evidence="2" type="ORF">SAMN06265795_12644</name>
</gene>